<keyword evidence="6" id="KW-1133">Transmembrane helix</keyword>
<dbReference type="Pfam" id="PF11951">
    <property type="entry name" value="Fungal_trans_2"/>
    <property type="match status" value="1"/>
</dbReference>
<dbReference type="Pfam" id="PF00172">
    <property type="entry name" value="Zn_clus"/>
    <property type="match status" value="1"/>
</dbReference>
<dbReference type="Proteomes" id="UP000188318">
    <property type="component" value="Unassembled WGS sequence"/>
</dbReference>
<dbReference type="SMART" id="SM00066">
    <property type="entry name" value="GAL4"/>
    <property type="match status" value="1"/>
</dbReference>
<evidence type="ECO:0000256" key="2">
    <source>
        <dbReference type="ARBA" id="ARBA00023015"/>
    </source>
</evidence>
<protein>
    <recommendedName>
        <fullName evidence="7">Zn(2)-C6 fungal-type domain-containing protein</fullName>
    </recommendedName>
</protein>
<accession>A0A1R3RBP6</accession>
<sequence length="476" mass="53726">MAPDTSPRRRSRAGCLTCRRRKKKCDEGRPSCAGCQRNSLECQWEPSEAILIPRRRRGRRGRLAEKALPGHAQGMVNVFSVLTPDIAMRLLGHFLDASPRWLSTRMGSRRTDYLKWLSPALSNSHLVRKCILAIASADLLKYHRGDPQIRHAAIEYYGQAVSSLRMAIEDEMAVNSSSDGPLSDYTPLSVLLLCLHETQNFTNRERILPHLNAAAFLLQTRISCGSMDPILRAYLFEMFCYFFALAVFSLGSKLFLSPADRIFTSPSVIEYLQHGHIMGTSQDLFLAIYRISLLGPNLLSSKPDEASVAKSELLLLDQELVTCQMKFSLQQHIDVEHHHDALISQLYGLACRIHIRRLLAPSRLDEDGTVQSLVEAFIQNLQHLPPDSPSHHILSWPLVITGLSANMSAHQRIIAAKLDNIHENWQSAIFSKSAEFLRDKWRKDRLRNRDRPIASGNEPSSDPEGFAWHQCPVILA</sequence>
<keyword evidence="4" id="KW-0804">Transcription</keyword>
<dbReference type="PRINTS" id="PR00755">
    <property type="entry name" value="AFLATOXINBRP"/>
</dbReference>
<name>A0A1R3RBP6_ASPC5</name>
<keyword evidence="9" id="KW-1185">Reference proteome</keyword>
<dbReference type="VEuPathDB" id="FungiDB:ASPCADRAFT_133965"/>
<evidence type="ECO:0000259" key="7">
    <source>
        <dbReference type="PROSITE" id="PS50048"/>
    </source>
</evidence>
<keyword evidence="2" id="KW-0805">Transcription regulation</keyword>
<dbReference type="GO" id="GO:0005634">
    <property type="term" value="C:nucleus"/>
    <property type="evidence" value="ECO:0007669"/>
    <property type="project" value="UniProtKB-SubCell"/>
</dbReference>
<dbReference type="AlphaFoldDB" id="A0A1R3RBP6"/>
<dbReference type="Gene3D" id="4.10.240.10">
    <property type="entry name" value="Zn(2)-C6 fungal-type DNA-binding domain"/>
    <property type="match status" value="1"/>
</dbReference>
<dbReference type="SUPFAM" id="SSF57701">
    <property type="entry name" value="Zn2/Cys6 DNA-binding domain"/>
    <property type="match status" value="1"/>
</dbReference>
<feature type="domain" description="Zn(2)-C6 fungal-type" evidence="7">
    <location>
        <begin position="14"/>
        <end position="44"/>
    </location>
</feature>
<dbReference type="GO" id="GO:0000976">
    <property type="term" value="F:transcription cis-regulatory region binding"/>
    <property type="evidence" value="ECO:0007669"/>
    <property type="project" value="TreeGrafter"/>
</dbReference>
<evidence type="ECO:0000256" key="6">
    <source>
        <dbReference type="SAM" id="Phobius"/>
    </source>
</evidence>
<dbReference type="InterPro" id="IPR036864">
    <property type="entry name" value="Zn2-C6_fun-type_DNA-bd_sf"/>
</dbReference>
<evidence type="ECO:0000256" key="1">
    <source>
        <dbReference type="ARBA" id="ARBA00004123"/>
    </source>
</evidence>
<dbReference type="InterPro" id="IPR021858">
    <property type="entry name" value="Fun_TF"/>
</dbReference>
<dbReference type="InterPro" id="IPR001138">
    <property type="entry name" value="Zn2Cys6_DnaBD"/>
</dbReference>
<evidence type="ECO:0000313" key="9">
    <source>
        <dbReference type="Proteomes" id="UP000188318"/>
    </source>
</evidence>
<evidence type="ECO:0000256" key="4">
    <source>
        <dbReference type="ARBA" id="ARBA00023163"/>
    </source>
</evidence>
<evidence type="ECO:0000313" key="8">
    <source>
        <dbReference type="EMBL" id="OOF91908.1"/>
    </source>
</evidence>
<organism evidence="8 9">
    <name type="scientific">Aspergillus carbonarius (strain ITEM 5010)</name>
    <dbReference type="NCBI Taxonomy" id="602072"/>
    <lineage>
        <taxon>Eukaryota</taxon>
        <taxon>Fungi</taxon>
        <taxon>Dikarya</taxon>
        <taxon>Ascomycota</taxon>
        <taxon>Pezizomycotina</taxon>
        <taxon>Eurotiomycetes</taxon>
        <taxon>Eurotiomycetidae</taxon>
        <taxon>Eurotiales</taxon>
        <taxon>Aspergillaceae</taxon>
        <taxon>Aspergillus</taxon>
        <taxon>Aspergillus subgen. Circumdati</taxon>
    </lineage>
</organism>
<dbReference type="CDD" id="cd00067">
    <property type="entry name" value="GAL4"/>
    <property type="match status" value="1"/>
</dbReference>
<keyword evidence="6" id="KW-0812">Transmembrane</keyword>
<evidence type="ECO:0000256" key="3">
    <source>
        <dbReference type="ARBA" id="ARBA00023125"/>
    </source>
</evidence>
<feature type="transmembrane region" description="Helical" evidence="6">
    <location>
        <begin position="233"/>
        <end position="256"/>
    </location>
</feature>
<keyword evidence="5" id="KW-0539">Nucleus</keyword>
<dbReference type="GO" id="GO:0008270">
    <property type="term" value="F:zinc ion binding"/>
    <property type="evidence" value="ECO:0007669"/>
    <property type="project" value="InterPro"/>
</dbReference>
<dbReference type="GO" id="GO:0000981">
    <property type="term" value="F:DNA-binding transcription factor activity, RNA polymerase II-specific"/>
    <property type="evidence" value="ECO:0007669"/>
    <property type="project" value="InterPro"/>
</dbReference>
<keyword evidence="6" id="KW-0472">Membrane</keyword>
<comment type="subcellular location">
    <subcellularLocation>
        <location evidence="1">Nucleus</location>
    </subcellularLocation>
</comment>
<gene>
    <name evidence="8" type="ORF">ASPCADRAFT_133965</name>
</gene>
<dbReference type="PANTHER" id="PTHR37534:SF16">
    <property type="entry name" value="ZN(II)2CYS6 TRANSCRIPTION FACTOR (EUROFUNG)-RELATED"/>
    <property type="match status" value="1"/>
</dbReference>
<dbReference type="GO" id="GO:0045944">
    <property type="term" value="P:positive regulation of transcription by RNA polymerase II"/>
    <property type="evidence" value="ECO:0007669"/>
    <property type="project" value="TreeGrafter"/>
</dbReference>
<dbReference type="PROSITE" id="PS50048">
    <property type="entry name" value="ZN2_CY6_FUNGAL_2"/>
    <property type="match status" value="1"/>
</dbReference>
<reference evidence="9" key="1">
    <citation type="journal article" date="2017" name="Genome Biol.">
        <title>Comparative genomics reveals high biological diversity and specific adaptations in the industrially and medically important fungal genus Aspergillus.</title>
        <authorList>
            <person name="de Vries R.P."/>
            <person name="Riley R."/>
            <person name="Wiebenga A."/>
            <person name="Aguilar-Osorio G."/>
            <person name="Amillis S."/>
            <person name="Uchima C.A."/>
            <person name="Anderluh G."/>
            <person name="Asadollahi M."/>
            <person name="Askin M."/>
            <person name="Barry K."/>
            <person name="Battaglia E."/>
            <person name="Bayram O."/>
            <person name="Benocci T."/>
            <person name="Braus-Stromeyer S.A."/>
            <person name="Caldana C."/>
            <person name="Canovas D."/>
            <person name="Cerqueira G.C."/>
            <person name="Chen F."/>
            <person name="Chen W."/>
            <person name="Choi C."/>
            <person name="Clum A."/>
            <person name="Dos Santos R.A."/>
            <person name="Damasio A.R."/>
            <person name="Diallinas G."/>
            <person name="Emri T."/>
            <person name="Fekete E."/>
            <person name="Flipphi M."/>
            <person name="Freyberg S."/>
            <person name="Gallo A."/>
            <person name="Gournas C."/>
            <person name="Habgood R."/>
            <person name="Hainaut M."/>
            <person name="Harispe M.L."/>
            <person name="Henrissat B."/>
            <person name="Hilden K.S."/>
            <person name="Hope R."/>
            <person name="Hossain A."/>
            <person name="Karabika E."/>
            <person name="Karaffa L."/>
            <person name="Karanyi Z."/>
            <person name="Krasevec N."/>
            <person name="Kuo A."/>
            <person name="Kusch H."/>
            <person name="LaButti K."/>
            <person name="Lagendijk E.L."/>
            <person name="Lapidus A."/>
            <person name="Levasseur A."/>
            <person name="Lindquist E."/>
            <person name="Lipzen A."/>
            <person name="Logrieco A.F."/>
            <person name="MacCabe A."/>
            <person name="Maekelae M.R."/>
            <person name="Malavazi I."/>
            <person name="Melin P."/>
            <person name="Meyer V."/>
            <person name="Mielnichuk N."/>
            <person name="Miskei M."/>
            <person name="Molnar A.P."/>
            <person name="Mule G."/>
            <person name="Ngan C.Y."/>
            <person name="Orejas M."/>
            <person name="Orosz E."/>
            <person name="Ouedraogo J.P."/>
            <person name="Overkamp K.M."/>
            <person name="Park H.-S."/>
            <person name="Perrone G."/>
            <person name="Piumi F."/>
            <person name="Punt P.J."/>
            <person name="Ram A.F."/>
            <person name="Ramon A."/>
            <person name="Rauscher S."/>
            <person name="Record E."/>
            <person name="Riano-Pachon D.M."/>
            <person name="Robert V."/>
            <person name="Roehrig J."/>
            <person name="Ruller R."/>
            <person name="Salamov A."/>
            <person name="Salih N.S."/>
            <person name="Samson R.A."/>
            <person name="Sandor E."/>
            <person name="Sanguinetti M."/>
            <person name="Schuetze T."/>
            <person name="Sepcic K."/>
            <person name="Shelest E."/>
            <person name="Sherlock G."/>
            <person name="Sophianopoulou V."/>
            <person name="Squina F.M."/>
            <person name="Sun H."/>
            <person name="Susca A."/>
            <person name="Todd R.B."/>
            <person name="Tsang A."/>
            <person name="Unkles S.E."/>
            <person name="van de Wiele N."/>
            <person name="van Rossen-Uffink D."/>
            <person name="Oliveira J.V."/>
            <person name="Vesth T.C."/>
            <person name="Visser J."/>
            <person name="Yu J.-H."/>
            <person name="Zhou M."/>
            <person name="Andersen M.R."/>
            <person name="Archer D.B."/>
            <person name="Baker S.E."/>
            <person name="Benoit I."/>
            <person name="Brakhage A.A."/>
            <person name="Braus G.H."/>
            <person name="Fischer R."/>
            <person name="Frisvad J.C."/>
            <person name="Goldman G.H."/>
            <person name="Houbraken J."/>
            <person name="Oakley B."/>
            <person name="Pocsi I."/>
            <person name="Scazzocchio C."/>
            <person name="Seiboth B."/>
            <person name="vanKuyk P.A."/>
            <person name="Wortman J."/>
            <person name="Dyer P.S."/>
            <person name="Grigoriev I.V."/>
        </authorList>
    </citation>
    <scope>NUCLEOTIDE SEQUENCE [LARGE SCALE GENOMIC DNA]</scope>
    <source>
        <strain evidence="9">ITEM 5010</strain>
    </source>
</reference>
<evidence type="ECO:0000256" key="5">
    <source>
        <dbReference type="ARBA" id="ARBA00023242"/>
    </source>
</evidence>
<dbReference type="EMBL" id="KV907509">
    <property type="protein sequence ID" value="OOF91908.1"/>
    <property type="molecule type" value="Genomic_DNA"/>
</dbReference>
<proteinExistence type="predicted"/>
<dbReference type="PANTHER" id="PTHR37534">
    <property type="entry name" value="TRANSCRIPTIONAL ACTIVATOR PROTEIN UGA3"/>
    <property type="match status" value="1"/>
</dbReference>
<dbReference type="OrthoDB" id="1919336at2759"/>
<dbReference type="OMA" id="NILCWPL"/>
<dbReference type="PROSITE" id="PS00463">
    <property type="entry name" value="ZN2_CY6_FUNGAL_1"/>
    <property type="match status" value="1"/>
</dbReference>
<keyword evidence="3" id="KW-0238">DNA-binding</keyword>